<keyword evidence="5" id="KW-1185">Reference proteome</keyword>
<dbReference type="SUPFAM" id="SSF51735">
    <property type="entry name" value="NAD(P)-binding Rossmann-fold domains"/>
    <property type="match status" value="1"/>
</dbReference>
<keyword evidence="2" id="KW-0560">Oxidoreductase</keyword>
<dbReference type="PRINTS" id="PR00081">
    <property type="entry name" value="GDHRDH"/>
</dbReference>
<dbReference type="Proteomes" id="UP000095463">
    <property type="component" value="Unassembled WGS sequence"/>
</dbReference>
<reference evidence="4 5" key="1">
    <citation type="journal article" date="2015" name="Genome Announc.">
        <title>Genome Assemblies of Three Soil-Associated Devosia species: D. insulae, D. limi, and D. soli.</title>
        <authorList>
            <person name="Hassan Y.I."/>
            <person name="Lepp D."/>
            <person name="Zhou T."/>
        </authorList>
    </citation>
    <scope>NUCLEOTIDE SEQUENCE [LARGE SCALE GENOMIC DNA]</scope>
    <source>
        <strain evidence="4 5">DS-56</strain>
    </source>
</reference>
<dbReference type="Pfam" id="PF13561">
    <property type="entry name" value="adh_short_C2"/>
    <property type="match status" value="1"/>
</dbReference>
<dbReference type="AlphaFoldDB" id="A0A1E5XKY4"/>
<dbReference type="RefSeq" id="WP_069911495.1">
    <property type="nucleotide sequence ID" value="NZ_LAJE02000301.1"/>
</dbReference>
<dbReference type="OrthoDB" id="9789398at2"/>
<evidence type="ECO:0008006" key="6">
    <source>
        <dbReference type="Google" id="ProtNLM"/>
    </source>
</evidence>
<organism evidence="4 5">
    <name type="scientific">Devosia insulae DS-56</name>
    <dbReference type="NCBI Taxonomy" id="1116389"/>
    <lineage>
        <taxon>Bacteria</taxon>
        <taxon>Pseudomonadati</taxon>
        <taxon>Pseudomonadota</taxon>
        <taxon>Alphaproteobacteria</taxon>
        <taxon>Hyphomicrobiales</taxon>
        <taxon>Devosiaceae</taxon>
        <taxon>Devosia</taxon>
    </lineage>
</organism>
<evidence type="ECO:0000256" key="2">
    <source>
        <dbReference type="ARBA" id="ARBA00023002"/>
    </source>
</evidence>
<protein>
    <recommendedName>
        <fullName evidence="6">NAD(P)-dependent oxidoreductase</fullName>
    </recommendedName>
</protein>
<accession>A0A1E5XKY4</accession>
<evidence type="ECO:0000313" key="5">
    <source>
        <dbReference type="Proteomes" id="UP000095463"/>
    </source>
</evidence>
<dbReference type="InterPro" id="IPR051122">
    <property type="entry name" value="SDR_DHRS6-like"/>
</dbReference>
<gene>
    <name evidence="4" type="ORF">VW23_002270</name>
</gene>
<dbReference type="EMBL" id="LAJE02000301">
    <property type="protein sequence ID" value="OEO29232.1"/>
    <property type="molecule type" value="Genomic_DNA"/>
</dbReference>
<dbReference type="GO" id="GO:0016491">
    <property type="term" value="F:oxidoreductase activity"/>
    <property type="evidence" value="ECO:0007669"/>
    <property type="project" value="UniProtKB-KW"/>
</dbReference>
<comment type="similarity">
    <text evidence="1">Belongs to the short-chain dehydrogenases/reductases (SDR) family.</text>
</comment>
<dbReference type="Gene3D" id="3.40.50.720">
    <property type="entry name" value="NAD(P)-binding Rossmann-like Domain"/>
    <property type="match status" value="1"/>
</dbReference>
<evidence type="ECO:0000313" key="4">
    <source>
        <dbReference type="EMBL" id="OEO29232.1"/>
    </source>
</evidence>
<dbReference type="FunFam" id="3.40.50.720:FF:000084">
    <property type="entry name" value="Short-chain dehydrogenase reductase"/>
    <property type="match status" value="1"/>
</dbReference>
<dbReference type="PANTHER" id="PTHR43477">
    <property type="entry name" value="DIHYDROANTICAPSIN 7-DEHYDROGENASE"/>
    <property type="match status" value="1"/>
</dbReference>
<dbReference type="InterPro" id="IPR036291">
    <property type="entry name" value="NAD(P)-bd_dom_sf"/>
</dbReference>
<keyword evidence="3" id="KW-0520">NAD</keyword>
<sequence length="250" mass="26556">MGRLEGKTIFMTAAAAGIGGAAATAFAREGARVIATDRDAQGIARKGEELKAISAGHETYALDVTDHLALREAAARHTHVNVLYNGAGWVHQGMLGTTTLEEWQLSFDINVTPMFVLTQAFLPAFIAQGGANIINVASVASSMKGVPNRVGYMSSKAAVIGFTKSVAFDYMKNGIRANTICPGSVDSPSLHERAHALGNHDEVWKTFVARQPMGRMAQPEEMAHLLVYLASDESAYATGSNFVVDGGITM</sequence>
<dbReference type="InterPro" id="IPR002347">
    <property type="entry name" value="SDR_fam"/>
</dbReference>
<comment type="caution">
    <text evidence="4">The sequence shown here is derived from an EMBL/GenBank/DDBJ whole genome shotgun (WGS) entry which is preliminary data.</text>
</comment>
<dbReference type="PANTHER" id="PTHR43477:SF4">
    <property type="entry name" value="DEHYDROGENASE_REDUCTASE SDR FAMILY MEMBER 6"/>
    <property type="match status" value="1"/>
</dbReference>
<evidence type="ECO:0000256" key="1">
    <source>
        <dbReference type="ARBA" id="ARBA00006484"/>
    </source>
</evidence>
<name>A0A1E5XKY4_9HYPH</name>
<proteinExistence type="inferred from homology"/>
<dbReference type="PRINTS" id="PR00080">
    <property type="entry name" value="SDRFAMILY"/>
</dbReference>
<evidence type="ECO:0000256" key="3">
    <source>
        <dbReference type="ARBA" id="ARBA00023027"/>
    </source>
</evidence>